<gene>
    <name evidence="1" type="ORF">NPIL_403521</name>
</gene>
<evidence type="ECO:0000313" key="1">
    <source>
        <dbReference type="EMBL" id="GFT27068.1"/>
    </source>
</evidence>
<accession>A0A8X6NPF3</accession>
<dbReference type="Proteomes" id="UP000887013">
    <property type="component" value="Unassembled WGS sequence"/>
</dbReference>
<organism evidence="1 2">
    <name type="scientific">Nephila pilipes</name>
    <name type="common">Giant wood spider</name>
    <name type="synonym">Nephila maculata</name>
    <dbReference type="NCBI Taxonomy" id="299642"/>
    <lineage>
        <taxon>Eukaryota</taxon>
        <taxon>Metazoa</taxon>
        <taxon>Ecdysozoa</taxon>
        <taxon>Arthropoda</taxon>
        <taxon>Chelicerata</taxon>
        <taxon>Arachnida</taxon>
        <taxon>Araneae</taxon>
        <taxon>Araneomorphae</taxon>
        <taxon>Entelegynae</taxon>
        <taxon>Araneoidea</taxon>
        <taxon>Nephilidae</taxon>
        <taxon>Nephila</taxon>
    </lineage>
</organism>
<evidence type="ECO:0000313" key="2">
    <source>
        <dbReference type="Proteomes" id="UP000887013"/>
    </source>
</evidence>
<comment type="caution">
    <text evidence="1">The sequence shown here is derived from an EMBL/GenBank/DDBJ whole genome shotgun (WGS) entry which is preliminary data.</text>
</comment>
<sequence length="77" mass="8802">MLIELSYGREDTGPDDLSLSDYADLRLMEQFLDRGKNATTKNKDKGKNEHFLTSDTLELKTKILALSAQRNNQGWKL</sequence>
<protein>
    <submittedName>
        <fullName evidence="1">Uncharacterized protein</fullName>
    </submittedName>
</protein>
<keyword evidence="2" id="KW-1185">Reference proteome</keyword>
<dbReference type="EMBL" id="BMAW01106998">
    <property type="protein sequence ID" value="GFT27068.1"/>
    <property type="molecule type" value="Genomic_DNA"/>
</dbReference>
<name>A0A8X6NPF3_NEPPI</name>
<proteinExistence type="predicted"/>
<dbReference type="OrthoDB" id="8123139at2759"/>
<reference evidence="1" key="1">
    <citation type="submission" date="2020-08" db="EMBL/GenBank/DDBJ databases">
        <title>Multicomponent nature underlies the extraordinary mechanical properties of spider dragline silk.</title>
        <authorList>
            <person name="Kono N."/>
            <person name="Nakamura H."/>
            <person name="Mori M."/>
            <person name="Yoshida Y."/>
            <person name="Ohtoshi R."/>
            <person name="Malay A.D."/>
            <person name="Moran D.A.P."/>
            <person name="Tomita M."/>
            <person name="Numata K."/>
            <person name="Arakawa K."/>
        </authorList>
    </citation>
    <scope>NUCLEOTIDE SEQUENCE</scope>
</reference>
<dbReference type="AlphaFoldDB" id="A0A8X6NPF3"/>